<evidence type="ECO:0000259" key="2">
    <source>
        <dbReference type="Pfam" id="PF13590"/>
    </source>
</evidence>
<keyword evidence="1" id="KW-0732">Signal</keyword>
<protein>
    <submittedName>
        <fullName evidence="3">DUF4136 domain-containing protein</fullName>
    </submittedName>
</protein>
<dbReference type="Gene3D" id="3.30.160.670">
    <property type="match status" value="1"/>
</dbReference>
<feature type="signal peptide" evidence="1">
    <location>
        <begin position="1"/>
        <end position="20"/>
    </location>
</feature>
<evidence type="ECO:0000313" key="4">
    <source>
        <dbReference type="Proteomes" id="UP000282656"/>
    </source>
</evidence>
<dbReference type="RefSeq" id="WP_120548838.1">
    <property type="nucleotide sequence ID" value="NZ_RAWM01000040.1"/>
</dbReference>
<comment type="caution">
    <text evidence="3">The sequence shown here is derived from an EMBL/GenBank/DDBJ whole genome shotgun (WGS) entry which is preliminary data.</text>
</comment>
<dbReference type="Pfam" id="PF13590">
    <property type="entry name" value="DUF4136"/>
    <property type="match status" value="1"/>
</dbReference>
<dbReference type="OrthoDB" id="5432251at2"/>
<dbReference type="Proteomes" id="UP000282656">
    <property type="component" value="Unassembled WGS sequence"/>
</dbReference>
<gene>
    <name evidence="3" type="ORF">D7X96_17195</name>
</gene>
<name>A0A3A8QNX1_9BACT</name>
<keyword evidence="4" id="KW-1185">Reference proteome</keyword>
<evidence type="ECO:0000256" key="1">
    <source>
        <dbReference type="SAM" id="SignalP"/>
    </source>
</evidence>
<organism evidence="3 4">
    <name type="scientific">Corallococcus interemptor</name>
    <dbReference type="NCBI Taxonomy" id="2316720"/>
    <lineage>
        <taxon>Bacteria</taxon>
        <taxon>Pseudomonadati</taxon>
        <taxon>Myxococcota</taxon>
        <taxon>Myxococcia</taxon>
        <taxon>Myxococcales</taxon>
        <taxon>Cystobacterineae</taxon>
        <taxon>Myxococcaceae</taxon>
        <taxon>Corallococcus</taxon>
    </lineage>
</organism>
<dbReference type="PROSITE" id="PS51257">
    <property type="entry name" value="PROKAR_LIPOPROTEIN"/>
    <property type="match status" value="1"/>
</dbReference>
<dbReference type="EMBL" id="RAWM01000040">
    <property type="protein sequence ID" value="RKH68580.1"/>
    <property type="molecule type" value="Genomic_DNA"/>
</dbReference>
<feature type="domain" description="DUF4136" evidence="2">
    <location>
        <begin position="24"/>
        <end position="185"/>
    </location>
</feature>
<feature type="chain" id="PRO_5017340582" evidence="1">
    <location>
        <begin position="21"/>
        <end position="191"/>
    </location>
</feature>
<reference evidence="4" key="1">
    <citation type="submission" date="2018-09" db="EMBL/GenBank/DDBJ databases">
        <authorList>
            <person name="Livingstone P.G."/>
            <person name="Whitworth D.E."/>
        </authorList>
    </citation>
    <scope>NUCLEOTIDE SEQUENCE [LARGE SCALE GENOMIC DNA]</scope>
    <source>
        <strain evidence="4">AB047A</strain>
    </source>
</reference>
<accession>A0A3A8QNX1</accession>
<proteinExistence type="predicted"/>
<dbReference type="AlphaFoldDB" id="A0A3A8QNX1"/>
<evidence type="ECO:0000313" key="3">
    <source>
        <dbReference type="EMBL" id="RKH68580.1"/>
    </source>
</evidence>
<sequence>MRLLSRALPLLVGLGLASCAGVDVDTNYDPAAVQRLNDFRTYAWLTHSQQTTDTRINNAITDAQVTGAVDRDLQSRGYQKVDPSENPDFLIGWQGAIDTRLSAETVDSYWGYPWDPFWGSYYGPSQTYVRQYDVGTLILDVVDAREKKLVWRGTAQANLGDSPSAQANGDKVNKGVEKMLKEFPPKLEEKK</sequence>
<dbReference type="InterPro" id="IPR025411">
    <property type="entry name" value="DUF4136"/>
</dbReference>